<evidence type="ECO:0000256" key="3">
    <source>
        <dbReference type="ARBA" id="ARBA00022692"/>
    </source>
</evidence>
<gene>
    <name evidence="6" type="ORF">FISHEDRAFT_36188</name>
</gene>
<keyword evidence="7" id="KW-1185">Reference proteome</keyword>
<comment type="subcellular location">
    <subcellularLocation>
        <location evidence="1">Endomembrane system</location>
        <topology evidence="1">Multi-pass membrane protein</topology>
    </subcellularLocation>
</comment>
<keyword evidence="3" id="KW-0812">Transmembrane</keyword>
<evidence type="ECO:0008006" key="8">
    <source>
        <dbReference type="Google" id="ProtNLM"/>
    </source>
</evidence>
<keyword evidence="4" id="KW-1133">Transmembrane helix</keyword>
<dbReference type="EMBL" id="KN881647">
    <property type="protein sequence ID" value="KIY51850.1"/>
    <property type="molecule type" value="Genomic_DNA"/>
</dbReference>
<organism evidence="6 7">
    <name type="scientific">Fistulina hepatica ATCC 64428</name>
    <dbReference type="NCBI Taxonomy" id="1128425"/>
    <lineage>
        <taxon>Eukaryota</taxon>
        <taxon>Fungi</taxon>
        <taxon>Dikarya</taxon>
        <taxon>Basidiomycota</taxon>
        <taxon>Agaricomycotina</taxon>
        <taxon>Agaricomycetes</taxon>
        <taxon>Agaricomycetidae</taxon>
        <taxon>Agaricales</taxon>
        <taxon>Fistulinaceae</taxon>
        <taxon>Fistulina</taxon>
    </lineage>
</organism>
<evidence type="ECO:0000313" key="7">
    <source>
        <dbReference type="Proteomes" id="UP000054144"/>
    </source>
</evidence>
<proteinExistence type="inferred from homology"/>
<comment type="similarity">
    <text evidence="2">Belongs to the membrane magnesium transporter (TC 1.A.67) family.</text>
</comment>
<evidence type="ECO:0000256" key="2">
    <source>
        <dbReference type="ARBA" id="ARBA00006109"/>
    </source>
</evidence>
<dbReference type="GO" id="GO:0012505">
    <property type="term" value="C:endomembrane system"/>
    <property type="evidence" value="ECO:0007669"/>
    <property type="project" value="UniProtKB-SubCell"/>
</dbReference>
<protein>
    <recommendedName>
        <fullName evidence="8">Membrane magnesium transporter</fullName>
    </recommendedName>
</protein>
<keyword evidence="5" id="KW-0472">Membrane</keyword>
<dbReference type="OrthoDB" id="44756at2759"/>
<accession>A0A0D7AJ12</accession>
<dbReference type="Pfam" id="PF10270">
    <property type="entry name" value="MMgT"/>
    <property type="match status" value="1"/>
</dbReference>
<dbReference type="Proteomes" id="UP000054144">
    <property type="component" value="Unassembled WGS sequence"/>
</dbReference>
<name>A0A0D7AJ12_9AGAR</name>
<dbReference type="InterPro" id="IPR018937">
    <property type="entry name" value="MMgT"/>
</dbReference>
<sequence>MSRLGYTLLYFAAALVLHAAYSTYEYNSRRKAMGRPEGAMPTDIVAEAFLALIIGTLGASLHVPPLQEITWASEMSKRSIDGFDSRLGFANYMNRGRSFFAPR</sequence>
<reference evidence="6 7" key="1">
    <citation type="journal article" date="2015" name="Fungal Genet. Biol.">
        <title>Evolution of novel wood decay mechanisms in Agaricales revealed by the genome sequences of Fistulina hepatica and Cylindrobasidium torrendii.</title>
        <authorList>
            <person name="Floudas D."/>
            <person name="Held B.W."/>
            <person name="Riley R."/>
            <person name="Nagy L.G."/>
            <person name="Koehler G."/>
            <person name="Ransdell A.S."/>
            <person name="Younus H."/>
            <person name="Chow J."/>
            <person name="Chiniquy J."/>
            <person name="Lipzen A."/>
            <person name="Tritt A."/>
            <person name="Sun H."/>
            <person name="Haridas S."/>
            <person name="LaButti K."/>
            <person name="Ohm R.A."/>
            <person name="Kues U."/>
            <person name="Blanchette R.A."/>
            <person name="Grigoriev I.V."/>
            <person name="Minto R.E."/>
            <person name="Hibbett D.S."/>
        </authorList>
    </citation>
    <scope>NUCLEOTIDE SEQUENCE [LARGE SCALE GENOMIC DNA]</scope>
    <source>
        <strain evidence="6 7">ATCC 64428</strain>
    </source>
</reference>
<evidence type="ECO:0000313" key="6">
    <source>
        <dbReference type="EMBL" id="KIY51850.1"/>
    </source>
</evidence>
<evidence type="ECO:0000256" key="5">
    <source>
        <dbReference type="ARBA" id="ARBA00023136"/>
    </source>
</evidence>
<evidence type="ECO:0000256" key="1">
    <source>
        <dbReference type="ARBA" id="ARBA00004127"/>
    </source>
</evidence>
<evidence type="ECO:0000256" key="4">
    <source>
        <dbReference type="ARBA" id="ARBA00022989"/>
    </source>
</evidence>
<dbReference type="AlphaFoldDB" id="A0A0D7AJ12"/>